<reference evidence="1 2" key="1">
    <citation type="submission" date="2019-09" db="EMBL/GenBank/DDBJ databases">
        <title>Wenzhouxiangella sp. Genome sequencing and assembly.</title>
        <authorList>
            <person name="Zhang R."/>
        </authorList>
    </citation>
    <scope>NUCLEOTIDE SEQUENCE [LARGE SCALE GENOMIC DNA]</scope>
    <source>
        <strain evidence="1 2">W260</strain>
    </source>
</reference>
<comment type="caution">
    <text evidence="1">The sequence shown here is derived from an EMBL/GenBank/DDBJ whole genome shotgun (WGS) entry which is preliminary data.</text>
</comment>
<proteinExistence type="predicted"/>
<dbReference type="Proteomes" id="UP000325372">
    <property type="component" value="Unassembled WGS sequence"/>
</dbReference>
<gene>
    <name evidence="1" type="ORF">F3N42_03655</name>
</gene>
<sequence>MSHVNAFVSRITSEALAFATVRKAWTTKPISDFKAQLPAALVYLAGVDSDENGLDTGFRQEQTISIGVLIVCDADDLEARRAELETALCGWEPAAGDDLVEHESAAVVEIEGGIAWWRETYSFRSWKEI</sequence>
<keyword evidence="2" id="KW-1185">Reference proteome</keyword>
<accession>A0A5N0TG56</accession>
<dbReference type="RefSeq" id="WP_150863019.1">
    <property type="nucleotide sequence ID" value="NZ_VYXP01000002.1"/>
</dbReference>
<protein>
    <recommendedName>
        <fullName evidence="3">DUF3168 domain-containing protein</fullName>
    </recommendedName>
</protein>
<dbReference type="EMBL" id="VYXP01000002">
    <property type="protein sequence ID" value="KAA9133458.1"/>
    <property type="molecule type" value="Genomic_DNA"/>
</dbReference>
<dbReference type="AlphaFoldDB" id="A0A5N0TG56"/>
<evidence type="ECO:0000313" key="2">
    <source>
        <dbReference type="Proteomes" id="UP000325372"/>
    </source>
</evidence>
<evidence type="ECO:0000313" key="1">
    <source>
        <dbReference type="EMBL" id="KAA9133458.1"/>
    </source>
</evidence>
<evidence type="ECO:0008006" key="3">
    <source>
        <dbReference type="Google" id="ProtNLM"/>
    </source>
</evidence>
<name>A0A5N0TG56_9GAMM</name>
<organism evidence="1 2">
    <name type="scientific">Marinihelvus fidelis</name>
    <dbReference type="NCBI Taxonomy" id="2613842"/>
    <lineage>
        <taxon>Bacteria</taxon>
        <taxon>Pseudomonadati</taxon>
        <taxon>Pseudomonadota</taxon>
        <taxon>Gammaproteobacteria</taxon>
        <taxon>Chromatiales</taxon>
        <taxon>Wenzhouxiangellaceae</taxon>
        <taxon>Marinihelvus</taxon>
    </lineage>
</organism>
<dbReference type="Pfam" id="PF23840">
    <property type="entry name" value="Phage_tail_terminator"/>
    <property type="match status" value="1"/>
</dbReference>
<dbReference type="InterPro" id="IPR056912">
    <property type="entry name" value="Phage_JBD30_tail_term-like"/>
</dbReference>